<dbReference type="OrthoDB" id="371245at2759"/>
<dbReference type="GO" id="GO:0005634">
    <property type="term" value="C:nucleus"/>
    <property type="evidence" value="ECO:0007669"/>
    <property type="project" value="UniProtKB-SubCell"/>
</dbReference>
<dbReference type="PANTHER" id="PTHR16288:SF0">
    <property type="entry name" value="TRNA (GUANINE-N(7)-)-METHYLTRANSFERASE NON-CATALYTIC SUBUNIT WDR4"/>
    <property type="match status" value="1"/>
</dbReference>
<dbReference type="Proteomes" id="UP000285301">
    <property type="component" value="Unassembled WGS sequence"/>
</dbReference>
<dbReference type="GO" id="GO:0036265">
    <property type="term" value="P:RNA (guanine-N7)-methylation"/>
    <property type="evidence" value="ECO:0007669"/>
    <property type="project" value="InterPro"/>
</dbReference>
<evidence type="ECO:0000256" key="7">
    <source>
        <dbReference type="ARBA" id="ARBA00093542"/>
    </source>
</evidence>
<comment type="caution">
    <text evidence="8">The sequence shown here is derived from an EMBL/GenBank/DDBJ whole genome shotgun (WGS) entry which is preliminary data.</text>
</comment>
<dbReference type="Gene3D" id="2.130.10.10">
    <property type="entry name" value="YVTN repeat-like/Quinoprotein amine dehydrogenase"/>
    <property type="match status" value="1"/>
</dbReference>
<evidence type="ECO:0000256" key="4">
    <source>
        <dbReference type="ARBA" id="ARBA00022737"/>
    </source>
</evidence>
<dbReference type="InterPro" id="IPR028884">
    <property type="entry name" value="Trm82"/>
</dbReference>
<comment type="subcellular location">
    <subcellularLocation>
        <location evidence="1">Nucleus</location>
    </subcellularLocation>
</comment>
<keyword evidence="2" id="KW-0853">WD repeat</keyword>
<evidence type="ECO:0000256" key="2">
    <source>
        <dbReference type="ARBA" id="ARBA00022574"/>
    </source>
</evidence>
<dbReference type="GO" id="GO:0005829">
    <property type="term" value="C:cytosol"/>
    <property type="evidence" value="ECO:0007669"/>
    <property type="project" value="TreeGrafter"/>
</dbReference>
<dbReference type="AlphaFoldDB" id="A0A443R2H8"/>
<keyword evidence="8" id="KW-0489">Methyltransferase</keyword>
<dbReference type="STRING" id="1965070.A0A443R2H8"/>
<proteinExistence type="predicted"/>
<protein>
    <submittedName>
        <fullName evidence="8">tRNA (Guanine-N(7)-)-methyltransferase non-catalytic subunit wdr4-like protein</fullName>
    </submittedName>
</protein>
<dbReference type="PANTHER" id="PTHR16288">
    <property type="entry name" value="WD40 REPEAT PROTEIN 4"/>
    <property type="match status" value="1"/>
</dbReference>
<dbReference type="GO" id="GO:0008168">
    <property type="term" value="F:methyltransferase activity"/>
    <property type="evidence" value="ECO:0007669"/>
    <property type="project" value="UniProtKB-KW"/>
</dbReference>
<gene>
    <name evidence="8" type="ORF">B4U79_01023</name>
</gene>
<dbReference type="GO" id="GO:0043527">
    <property type="term" value="C:tRNA methyltransferase complex"/>
    <property type="evidence" value="ECO:0007669"/>
    <property type="project" value="TreeGrafter"/>
</dbReference>
<keyword evidence="9" id="KW-1185">Reference proteome</keyword>
<dbReference type="InterPro" id="IPR036322">
    <property type="entry name" value="WD40_repeat_dom_sf"/>
</dbReference>
<dbReference type="InterPro" id="IPR001680">
    <property type="entry name" value="WD40_rpt"/>
</dbReference>
<evidence type="ECO:0000313" key="9">
    <source>
        <dbReference type="Proteomes" id="UP000285301"/>
    </source>
</evidence>
<dbReference type="Pfam" id="PF00400">
    <property type="entry name" value="WD40"/>
    <property type="match status" value="1"/>
</dbReference>
<accession>A0A443R2H8</accession>
<dbReference type="SUPFAM" id="SSF50978">
    <property type="entry name" value="WD40 repeat-like"/>
    <property type="match status" value="1"/>
</dbReference>
<keyword evidence="4" id="KW-0677">Repeat</keyword>
<keyword evidence="3" id="KW-0819">tRNA processing</keyword>
<organism evidence="8 9">
    <name type="scientific">Dinothrombium tinctorium</name>
    <dbReference type="NCBI Taxonomy" id="1965070"/>
    <lineage>
        <taxon>Eukaryota</taxon>
        <taxon>Metazoa</taxon>
        <taxon>Ecdysozoa</taxon>
        <taxon>Arthropoda</taxon>
        <taxon>Chelicerata</taxon>
        <taxon>Arachnida</taxon>
        <taxon>Acari</taxon>
        <taxon>Acariformes</taxon>
        <taxon>Trombidiformes</taxon>
        <taxon>Prostigmata</taxon>
        <taxon>Anystina</taxon>
        <taxon>Parasitengona</taxon>
        <taxon>Trombidioidea</taxon>
        <taxon>Trombidiidae</taxon>
        <taxon>Dinothrombium</taxon>
    </lineage>
</organism>
<evidence type="ECO:0000256" key="6">
    <source>
        <dbReference type="ARBA" id="ARBA00093337"/>
    </source>
</evidence>
<comment type="subunit">
    <text evidence="7">Forms a heterodimer with the catalytic subunit Mettl1. Interacts with mei-P26 and weakly interacts with bgcn; required for the function or formation of the mei-P26-bgcn-bam-sxl complex. Interacts with nanos; may be involved in mei-P26-dependent derepression of the BMP signaling pathway. Interacts with Myc; the interaction may be mediated by mei-P26 and may be involved in the regulation of ribosome biogenesis.</text>
</comment>
<dbReference type="SMART" id="SM00320">
    <property type="entry name" value="WD40"/>
    <property type="match status" value="3"/>
</dbReference>
<evidence type="ECO:0000313" key="8">
    <source>
        <dbReference type="EMBL" id="RWS09457.1"/>
    </source>
</evidence>
<dbReference type="InterPro" id="IPR015943">
    <property type="entry name" value="WD40/YVTN_repeat-like_dom_sf"/>
</dbReference>
<evidence type="ECO:0000256" key="5">
    <source>
        <dbReference type="ARBA" id="ARBA00023242"/>
    </source>
</evidence>
<reference evidence="8 9" key="1">
    <citation type="journal article" date="2018" name="Gigascience">
        <title>Genomes of trombidid mites reveal novel predicted allergens and laterally-transferred genes associated with secondary metabolism.</title>
        <authorList>
            <person name="Dong X."/>
            <person name="Chaisiri K."/>
            <person name="Xia D."/>
            <person name="Armstrong S.D."/>
            <person name="Fang Y."/>
            <person name="Donnelly M.J."/>
            <person name="Kadowaki T."/>
            <person name="McGarry J.W."/>
            <person name="Darby A.C."/>
            <person name="Makepeace B.L."/>
        </authorList>
    </citation>
    <scope>NUCLEOTIDE SEQUENCE [LARGE SCALE GENOMIC DNA]</scope>
    <source>
        <strain evidence="8">UoL-WK</strain>
    </source>
</reference>
<dbReference type="EMBL" id="NCKU01002495">
    <property type="protein sequence ID" value="RWS09457.1"/>
    <property type="molecule type" value="Genomic_DNA"/>
</dbReference>
<name>A0A443R2H8_9ACAR</name>
<keyword evidence="5" id="KW-0539">Nucleus</keyword>
<dbReference type="GO" id="GO:0006400">
    <property type="term" value="P:tRNA modification"/>
    <property type="evidence" value="ECO:0007669"/>
    <property type="project" value="TreeGrafter"/>
</dbReference>
<sequence>MALFAKNETIVFCVNSRLHIYTLKAEEFSPLIVEIPKAVVNSKNNETKEGKNVESAHSVVCGNFSESGRFFAICDASKQLIVYLKNKQTTSWEIYRIYEIIRKSVKVIFTSDESAILLTDRSGDVYSYDMSREDFCKGTLLMGHLSMILDMNLTHDGKFLITSDRDEKIRVSCFPNAYNIHGYCLGSKDFVSSFCFINEFTIISGSGDSTLRTWNYIDGKQLCVHDCSEDVEIDAKKPKLAVKQMCYSIKLTIPSKYNL</sequence>
<comment type="function">
    <text evidence="6">Required for the Mettl1-dependent formation of N(7)-methylguanine at position 46 (m7G46) in tRNA. In the Mettl1-wuho methyltransferase complex, it is required to stabilize and induce conformational changes of the catalytic subunit. Required for binding of nanos mRNA and repression of translation by the mei-P26-bgcn-bam-sxl complex. May cooperate with mei-P26 and nanos to derepress the BMP signaling pathway. May cooperate with mei-P26 to suppress expression of a subset of microRNAs. May cooperate with mei-P26 to regulate bam expression levels in germline cells during gametogenesis. Required to promote mitosis to meiosis transition during gametogenesis. May regulate germline cell division in part by regulating ribosome biogenesis.</text>
</comment>
<evidence type="ECO:0000256" key="3">
    <source>
        <dbReference type="ARBA" id="ARBA00022694"/>
    </source>
</evidence>
<keyword evidence="8" id="KW-0808">Transferase</keyword>
<evidence type="ECO:0000256" key="1">
    <source>
        <dbReference type="ARBA" id="ARBA00004123"/>
    </source>
</evidence>